<dbReference type="InterPro" id="IPR036390">
    <property type="entry name" value="WH_DNA-bd_sf"/>
</dbReference>
<feature type="domain" description="Transcription regulator PadR N-terminal" evidence="1">
    <location>
        <begin position="20"/>
        <end position="91"/>
    </location>
</feature>
<protein>
    <submittedName>
        <fullName evidence="2">DNA-binding transcriptional regulator, PadR family</fullName>
    </submittedName>
</protein>
<evidence type="ECO:0000313" key="3">
    <source>
        <dbReference type="Proteomes" id="UP000198847"/>
    </source>
</evidence>
<dbReference type="PANTHER" id="PTHR43252">
    <property type="entry name" value="TRANSCRIPTIONAL REGULATOR YQJI"/>
    <property type="match status" value="1"/>
</dbReference>
<sequence length="119" mass="13988">MSERTNDYLSYMRLVLGLYILKILRQGPAHGNKIAEEIKRRTKNYYSPNTNLLYPLLRIMEEKDYIVGVWDNPVTRGRRIYTITQVGSAYLPELEVKLKERLKEAEARIEILKSDLLES</sequence>
<dbReference type="InterPro" id="IPR036388">
    <property type="entry name" value="WH-like_DNA-bd_sf"/>
</dbReference>
<dbReference type="Proteomes" id="UP000198847">
    <property type="component" value="Unassembled WGS sequence"/>
</dbReference>
<dbReference type="SUPFAM" id="SSF46785">
    <property type="entry name" value="Winged helix' DNA-binding domain"/>
    <property type="match status" value="1"/>
</dbReference>
<dbReference type="RefSeq" id="WP_091746167.1">
    <property type="nucleotide sequence ID" value="NZ_FODY01000009.1"/>
</dbReference>
<dbReference type="PANTHER" id="PTHR43252:SF7">
    <property type="entry name" value="TRANSCRIPTIONAL REGULATOR YQJI"/>
    <property type="match status" value="1"/>
</dbReference>
<dbReference type="OrthoDB" id="1683430at2"/>
<organism evidence="2 3">
    <name type="scientific">Propionispora vibrioides</name>
    <dbReference type="NCBI Taxonomy" id="112903"/>
    <lineage>
        <taxon>Bacteria</taxon>
        <taxon>Bacillati</taxon>
        <taxon>Bacillota</taxon>
        <taxon>Negativicutes</taxon>
        <taxon>Selenomonadales</taxon>
        <taxon>Sporomusaceae</taxon>
        <taxon>Propionispora</taxon>
    </lineage>
</organism>
<dbReference type="GO" id="GO:0003677">
    <property type="term" value="F:DNA binding"/>
    <property type="evidence" value="ECO:0007669"/>
    <property type="project" value="UniProtKB-KW"/>
</dbReference>
<keyword evidence="2" id="KW-0238">DNA-binding</keyword>
<dbReference type="STRING" id="112903.SAMN04490178_10965"/>
<evidence type="ECO:0000313" key="2">
    <source>
        <dbReference type="EMBL" id="SEP05063.1"/>
    </source>
</evidence>
<name>A0A1H8UPY0_9FIRM</name>
<keyword evidence="3" id="KW-1185">Reference proteome</keyword>
<reference evidence="2 3" key="1">
    <citation type="submission" date="2016-10" db="EMBL/GenBank/DDBJ databases">
        <authorList>
            <person name="de Groot N.N."/>
        </authorList>
    </citation>
    <scope>NUCLEOTIDE SEQUENCE [LARGE SCALE GENOMIC DNA]</scope>
    <source>
        <strain evidence="2 3">DSM 13305</strain>
    </source>
</reference>
<dbReference type="Pfam" id="PF03551">
    <property type="entry name" value="PadR"/>
    <property type="match status" value="1"/>
</dbReference>
<proteinExistence type="predicted"/>
<evidence type="ECO:0000259" key="1">
    <source>
        <dbReference type="Pfam" id="PF03551"/>
    </source>
</evidence>
<dbReference type="AlphaFoldDB" id="A0A1H8UPY0"/>
<dbReference type="EMBL" id="FODY01000009">
    <property type="protein sequence ID" value="SEP05063.1"/>
    <property type="molecule type" value="Genomic_DNA"/>
</dbReference>
<accession>A0A1H8UPY0</accession>
<dbReference type="InterPro" id="IPR005149">
    <property type="entry name" value="Tscrpt_reg_PadR_N"/>
</dbReference>
<dbReference type="Gene3D" id="1.10.10.10">
    <property type="entry name" value="Winged helix-like DNA-binding domain superfamily/Winged helix DNA-binding domain"/>
    <property type="match status" value="1"/>
</dbReference>
<gene>
    <name evidence="2" type="ORF">SAMN04490178_10965</name>
</gene>